<dbReference type="InterPro" id="IPR009051">
    <property type="entry name" value="Helical_ferredxn"/>
</dbReference>
<dbReference type="InterPro" id="IPR004017">
    <property type="entry name" value="Cys_rich_dom"/>
</dbReference>
<gene>
    <name evidence="14" type="ORF">GA0070624_3846</name>
</gene>
<evidence type="ECO:0000256" key="7">
    <source>
        <dbReference type="ARBA" id="ARBA00023002"/>
    </source>
</evidence>
<evidence type="ECO:0000259" key="13">
    <source>
        <dbReference type="PROSITE" id="PS51387"/>
    </source>
</evidence>
<dbReference type="Gene3D" id="1.10.1060.10">
    <property type="entry name" value="Alpha-helical ferredoxin"/>
    <property type="match status" value="1"/>
</dbReference>
<feature type="region of interest" description="Disordered" evidence="11">
    <location>
        <begin position="1"/>
        <end position="24"/>
    </location>
</feature>
<dbReference type="GO" id="GO:0071949">
    <property type="term" value="F:FAD binding"/>
    <property type="evidence" value="ECO:0007669"/>
    <property type="project" value="InterPro"/>
</dbReference>
<keyword evidence="3" id="KW-0285">Flavoprotein</keyword>
<evidence type="ECO:0000256" key="4">
    <source>
        <dbReference type="ARBA" id="ARBA00022723"/>
    </source>
</evidence>
<evidence type="ECO:0000256" key="1">
    <source>
        <dbReference type="ARBA" id="ARBA00001974"/>
    </source>
</evidence>
<dbReference type="GO" id="GO:1903457">
    <property type="term" value="P:lactate catabolic process"/>
    <property type="evidence" value="ECO:0007669"/>
    <property type="project" value="TreeGrafter"/>
</dbReference>
<evidence type="ECO:0000313" key="14">
    <source>
        <dbReference type="EMBL" id="SCL29243.1"/>
    </source>
</evidence>
<dbReference type="PROSITE" id="PS00198">
    <property type="entry name" value="4FE4S_FER_1"/>
    <property type="match status" value="1"/>
</dbReference>
<dbReference type="Gene3D" id="3.30.43.10">
    <property type="entry name" value="Uridine Diphospho-n-acetylenolpyruvylglucosamine Reductase, domain 2"/>
    <property type="match status" value="1"/>
</dbReference>
<evidence type="ECO:0000256" key="10">
    <source>
        <dbReference type="ARBA" id="ARBA00038897"/>
    </source>
</evidence>
<keyword evidence="4" id="KW-0479">Metal-binding</keyword>
<accession>A0A1C6SII3</accession>
<dbReference type="Gene3D" id="3.30.465.10">
    <property type="match status" value="1"/>
</dbReference>
<dbReference type="InterPro" id="IPR017896">
    <property type="entry name" value="4Fe4S_Fe-S-bd"/>
</dbReference>
<keyword evidence="7" id="KW-0560">Oxidoreductase</keyword>
<dbReference type="Pfam" id="PF13183">
    <property type="entry name" value="Fer4_8"/>
    <property type="match status" value="1"/>
</dbReference>
<dbReference type="GO" id="GO:0051536">
    <property type="term" value="F:iron-sulfur cluster binding"/>
    <property type="evidence" value="ECO:0007669"/>
    <property type="project" value="UniProtKB-KW"/>
</dbReference>
<keyword evidence="15" id="KW-1185">Reference proteome</keyword>
<dbReference type="Gene3D" id="3.30.70.2740">
    <property type="match status" value="1"/>
</dbReference>
<dbReference type="InterPro" id="IPR016166">
    <property type="entry name" value="FAD-bd_PCMH"/>
</dbReference>
<evidence type="ECO:0000256" key="6">
    <source>
        <dbReference type="ARBA" id="ARBA00022946"/>
    </source>
</evidence>
<dbReference type="PROSITE" id="PS51379">
    <property type="entry name" value="4FE4S_FER_2"/>
    <property type="match status" value="1"/>
</dbReference>
<dbReference type="PANTHER" id="PTHR11748">
    <property type="entry name" value="D-LACTATE DEHYDROGENASE"/>
    <property type="match status" value="1"/>
</dbReference>
<comment type="cofactor">
    <cofactor evidence="1">
        <name>FAD</name>
        <dbReference type="ChEBI" id="CHEBI:57692"/>
    </cofactor>
</comment>
<dbReference type="InterPro" id="IPR016171">
    <property type="entry name" value="Vanillyl_alc_oxidase_C-sub2"/>
</dbReference>
<dbReference type="InterPro" id="IPR016164">
    <property type="entry name" value="FAD-linked_Oxase-like_C"/>
</dbReference>
<comment type="similarity">
    <text evidence="2">Belongs to the FAD-binding oxidoreductase/transferase type 4 family.</text>
</comment>
<dbReference type="Pfam" id="PF01565">
    <property type="entry name" value="FAD_binding_4"/>
    <property type="match status" value="1"/>
</dbReference>
<dbReference type="InterPro" id="IPR016169">
    <property type="entry name" value="FAD-bd_PCMH_sub2"/>
</dbReference>
<dbReference type="Pfam" id="PF02913">
    <property type="entry name" value="FAD-oxidase_C"/>
    <property type="match status" value="1"/>
</dbReference>
<keyword evidence="8" id="KW-0408">Iron</keyword>
<dbReference type="EMBL" id="FMHV01000002">
    <property type="protein sequence ID" value="SCL29243.1"/>
    <property type="molecule type" value="Genomic_DNA"/>
</dbReference>
<keyword evidence="6" id="KW-0809">Transit peptide</keyword>
<dbReference type="AlphaFoldDB" id="A0A1C6SII3"/>
<dbReference type="InterPro" id="IPR036318">
    <property type="entry name" value="FAD-bd_PCMH-like_sf"/>
</dbReference>
<dbReference type="GO" id="GO:0008720">
    <property type="term" value="F:D-lactate dehydrogenase (NAD+) activity"/>
    <property type="evidence" value="ECO:0007669"/>
    <property type="project" value="TreeGrafter"/>
</dbReference>
<dbReference type="InterPro" id="IPR004113">
    <property type="entry name" value="FAD-bd_oxidored_4_C"/>
</dbReference>
<proteinExistence type="inferred from homology"/>
<name>A0A1C6SII3_9ACTN</name>
<dbReference type="GO" id="GO:0046872">
    <property type="term" value="F:metal ion binding"/>
    <property type="evidence" value="ECO:0007669"/>
    <property type="project" value="UniProtKB-KW"/>
</dbReference>
<dbReference type="EC" id="1.1.2.4" evidence="10"/>
<feature type="compositionally biased region" description="Polar residues" evidence="11">
    <location>
        <begin position="1"/>
        <end position="10"/>
    </location>
</feature>
<dbReference type="SUPFAM" id="SSF46548">
    <property type="entry name" value="alpha-helical ferredoxin"/>
    <property type="match status" value="1"/>
</dbReference>
<evidence type="ECO:0000313" key="15">
    <source>
        <dbReference type="Proteomes" id="UP000199413"/>
    </source>
</evidence>
<dbReference type="STRING" id="568872.GA0070624_3846"/>
<feature type="domain" description="4Fe-4S ferredoxin-type" evidence="12">
    <location>
        <begin position="548"/>
        <end position="579"/>
    </location>
</feature>
<dbReference type="Pfam" id="PF02754">
    <property type="entry name" value="CCG"/>
    <property type="match status" value="1"/>
</dbReference>
<protein>
    <recommendedName>
        <fullName evidence="10">D-lactate dehydrogenase (cytochrome)</fullName>
        <ecNumber evidence="10">1.1.2.4</ecNumber>
    </recommendedName>
</protein>
<dbReference type="InterPro" id="IPR006094">
    <property type="entry name" value="Oxid_FAD_bind_N"/>
</dbReference>
<dbReference type="Proteomes" id="UP000199413">
    <property type="component" value="Unassembled WGS sequence"/>
</dbReference>
<dbReference type="SUPFAM" id="SSF55103">
    <property type="entry name" value="FAD-linked oxidases, C-terminal domain"/>
    <property type="match status" value="1"/>
</dbReference>
<organism evidence="14 15">
    <name type="scientific">Micromonospora rhizosphaerae</name>
    <dbReference type="NCBI Taxonomy" id="568872"/>
    <lineage>
        <taxon>Bacteria</taxon>
        <taxon>Bacillati</taxon>
        <taxon>Actinomycetota</taxon>
        <taxon>Actinomycetes</taxon>
        <taxon>Micromonosporales</taxon>
        <taxon>Micromonosporaceae</taxon>
        <taxon>Micromonospora</taxon>
    </lineage>
</organism>
<evidence type="ECO:0000259" key="12">
    <source>
        <dbReference type="PROSITE" id="PS51379"/>
    </source>
</evidence>
<dbReference type="PROSITE" id="PS51387">
    <property type="entry name" value="FAD_PCMH"/>
    <property type="match status" value="1"/>
</dbReference>
<evidence type="ECO:0000256" key="5">
    <source>
        <dbReference type="ARBA" id="ARBA00022827"/>
    </source>
</evidence>
<feature type="domain" description="FAD-binding PCMH-type" evidence="13">
    <location>
        <begin position="56"/>
        <end position="284"/>
    </location>
</feature>
<dbReference type="PANTHER" id="PTHR11748:SF111">
    <property type="entry name" value="D-LACTATE DEHYDROGENASE, MITOCHONDRIAL-RELATED"/>
    <property type="match status" value="1"/>
</dbReference>
<keyword evidence="5" id="KW-0274">FAD</keyword>
<dbReference type="GO" id="GO:0004458">
    <property type="term" value="F:D-lactate dehydrogenase (cytochrome) activity"/>
    <property type="evidence" value="ECO:0007669"/>
    <property type="project" value="UniProtKB-EC"/>
</dbReference>
<evidence type="ECO:0000256" key="11">
    <source>
        <dbReference type="SAM" id="MobiDB-lite"/>
    </source>
</evidence>
<dbReference type="InterPro" id="IPR017900">
    <property type="entry name" value="4Fe4S_Fe_S_CS"/>
</dbReference>
<dbReference type="SUPFAM" id="SSF56176">
    <property type="entry name" value="FAD-binding/transporter-associated domain-like"/>
    <property type="match status" value="1"/>
</dbReference>
<evidence type="ECO:0000256" key="2">
    <source>
        <dbReference type="ARBA" id="ARBA00008000"/>
    </source>
</evidence>
<dbReference type="Gene3D" id="1.10.45.10">
    <property type="entry name" value="Vanillyl-alcohol Oxidase, Chain A, domain 4"/>
    <property type="match status" value="1"/>
</dbReference>
<evidence type="ECO:0000256" key="8">
    <source>
        <dbReference type="ARBA" id="ARBA00023004"/>
    </source>
</evidence>
<reference evidence="15" key="1">
    <citation type="submission" date="2016-06" db="EMBL/GenBank/DDBJ databases">
        <authorList>
            <person name="Varghese N."/>
            <person name="Submissions Spin"/>
        </authorList>
    </citation>
    <scope>NUCLEOTIDE SEQUENCE [LARGE SCALE GENOMIC DNA]</scope>
    <source>
        <strain evidence="15">DSM 45431</strain>
    </source>
</reference>
<evidence type="ECO:0000256" key="9">
    <source>
        <dbReference type="ARBA" id="ARBA00023014"/>
    </source>
</evidence>
<sequence length="950" mass="101376">MKSEITSATHRTAPRMSRTGGAPADPALAALEAALPGAVRTRATDRLRLAHDASHYLLHPRAVVTPADAEQVSALLRHSRQTGTPLTFRSGGTSLSGQGVTDQLLVDTRRNFRELEVLDEGRRVRVQPGVVLRQVNNRLAPYGRKLGPDPASESACTIGGVVANNSSGMTCGTEFNTYRTLESLLLVLPSGTILDTGAPDADERLRATEPELHAGLLALRDRVRGNPESVRRIRAQYAMKNTMGYGVNAFLDHDSPSDLLTRLVVGSEGTLAFVAAATFRTVPVPRHAATGLLVFDTLGQAMAAMPALVAAGPAAIELLDAAALRVAQLDPQADAALRGLAVREHAALLVEWQESDPDVLAERVAAARPVLADLPLSSPARLSGEAAARAALWHIRKGLYAAVAGARPSGTTALLEDIAVPVAALADTCAELSDLFTRHRYEESVIFGHAKDGNLHFMLNERFSGGEAPERYATFTEEMVDAVLAHGGTLKAEHGTGRVMAPYVRRQFGDELYDVMRELKTLCDPDGVLNPGVLLSDDPDIHLRHLKTVPTVEPEVDRCVECGYCEPVCPSRDLTTTPRQRIVLRREIAAAQADGNARLARELQEDYDYDAVDTCAVDGMCATACPVLINTGDLVKRLRTERNGRVAQSGWRGAAARWGAATRGMARGLDLASSLPPALPEAATRAARAVLGPDRVPQWRRDLPKGGSVRRPRPITEPDAVFVPSCLGTLFAPADGGPGAAAALMALAERAGVRLLVPDAVADLCCGTPWSSKGLTDGYQAVRDRVPPTLREASRDGALPVVSDAASCTEGFARLVADGGDVVRVVDAVAYAATELLPKLTVRRRLASLALHPTCSSTRLGLDEALLTVARAIADEVVVPEGWQCCGFAGDRGLLHPELTASATSEEARSVSRRHFDGYASVNRTCEIGMARATGQPYRHLLELLEQATR</sequence>
<dbReference type="InterPro" id="IPR016167">
    <property type="entry name" value="FAD-bd_PCMH_sub1"/>
</dbReference>
<dbReference type="RefSeq" id="WP_245718872.1">
    <property type="nucleotide sequence ID" value="NZ_FMHV01000002.1"/>
</dbReference>
<evidence type="ECO:0000256" key="3">
    <source>
        <dbReference type="ARBA" id="ARBA00022630"/>
    </source>
</evidence>
<keyword evidence="9" id="KW-0411">Iron-sulfur</keyword>